<organism evidence="1 2">
    <name type="scientific">Stenotrophomonas maltophilia</name>
    <name type="common">Pseudomonas maltophilia</name>
    <name type="synonym">Xanthomonas maltophilia</name>
    <dbReference type="NCBI Taxonomy" id="40324"/>
    <lineage>
        <taxon>Bacteria</taxon>
        <taxon>Pseudomonadati</taxon>
        <taxon>Pseudomonadota</taxon>
        <taxon>Gammaproteobacteria</taxon>
        <taxon>Lysobacterales</taxon>
        <taxon>Lysobacteraceae</taxon>
        <taxon>Stenotrophomonas</taxon>
        <taxon>Stenotrophomonas maltophilia group</taxon>
    </lineage>
</organism>
<proteinExistence type="predicted"/>
<reference evidence="1" key="1">
    <citation type="submission" date="2023-08" db="EMBL/GenBank/DDBJ databases">
        <authorList>
            <consortium name="Clinical and Environmental Microbiology Branch: Whole genome sequencing antimicrobial resistance pathogens in the healthcare setting"/>
        </authorList>
    </citation>
    <scope>NUCLEOTIDE SEQUENCE</scope>
    <source>
        <strain evidence="1">2023CJ-00293</strain>
    </source>
</reference>
<dbReference type="Proteomes" id="UP001225498">
    <property type="component" value="Unassembled WGS sequence"/>
</dbReference>
<name>A0AAI9CK62_STEMA</name>
<dbReference type="AlphaFoldDB" id="A0AAI9CK62"/>
<evidence type="ECO:0000313" key="2">
    <source>
        <dbReference type="Proteomes" id="UP001225498"/>
    </source>
</evidence>
<evidence type="ECO:0000313" key="1">
    <source>
        <dbReference type="EMBL" id="EKZ1926678.1"/>
    </source>
</evidence>
<sequence length="182" mass="19671">MQEQSGIVAGSGGFNITVGGNTHLEGGVIGSTADASKNRLDTGSLTVVDIENESRAKTSGGGIGKMVGWYIFKRVQVPLSLEIQTVEKESRSSLRTGKAISPLSRLNQFHTESSMKLDRINDADLILYLNSRELELVLSCIRESFATLNGKEYELRVGVPIDEAVKTAVELKDIMEREGLGG</sequence>
<dbReference type="EMBL" id="ABLTIR010000027">
    <property type="protein sequence ID" value="EKZ1926678.1"/>
    <property type="molecule type" value="Genomic_DNA"/>
</dbReference>
<accession>A0AAI9CK62</accession>
<gene>
    <name evidence="1" type="ORF">REH87_001677</name>
</gene>
<protein>
    <submittedName>
        <fullName evidence="1">Uncharacterized protein</fullName>
    </submittedName>
</protein>
<comment type="caution">
    <text evidence="1">The sequence shown here is derived from an EMBL/GenBank/DDBJ whole genome shotgun (WGS) entry which is preliminary data.</text>
</comment>